<organism evidence="1 2">
    <name type="scientific">Niveomyces insectorum RCEF 264</name>
    <dbReference type="NCBI Taxonomy" id="1081102"/>
    <lineage>
        <taxon>Eukaryota</taxon>
        <taxon>Fungi</taxon>
        <taxon>Dikarya</taxon>
        <taxon>Ascomycota</taxon>
        <taxon>Pezizomycotina</taxon>
        <taxon>Sordariomycetes</taxon>
        <taxon>Hypocreomycetidae</taxon>
        <taxon>Hypocreales</taxon>
        <taxon>Cordycipitaceae</taxon>
        <taxon>Niveomyces</taxon>
    </lineage>
</organism>
<reference evidence="1 2" key="1">
    <citation type="journal article" date="2016" name="Genome Biol. Evol.">
        <title>Divergent and convergent evolution of fungal pathogenicity.</title>
        <authorList>
            <person name="Shang Y."/>
            <person name="Xiao G."/>
            <person name="Zheng P."/>
            <person name="Cen K."/>
            <person name="Zhan S."/>
            <person name="Wang C."/>
        </authorList>
    </citation>
    <scope>NUCLEOTIDE SEQUENCE [LARGE SCALE GENOMIC DNA]</scope>
    <source>
        <strain evidence="1 2">RCEF 264</strain>
    </source>
</reference>
<gene>
    <name evidence="1" type="ORF">SPI_02790</name>
</gene>
<dbReference type="EMBL" id="AZHD01000003">
    <property type="protein sequence ID" value="OAA66003.1"/>
    <property type="molecule type" value="Genomic_DNA"/>
</dbReference>
<comment type="caution">
    <text evidence="1">The sequence shown here is derived from an EMBL/GenBank/DDBJ whole genome shotgun (WGS) entry which is preliminary data.</text>
</comment>
<sequence>MYHVDEATGVGIKSCYDCDVCDEYRDAVGYHTGCLDVWETQLLPPPALHKAAFYSYMPSPLEDARRRNRIRALLLGKLPAMLPNAALPPELWSMIAGRLVAICATTTWAELWEGRDSDSDELDCARGVWARYVCIEGARYIAQLTNAPPEETTKHGAPAAVCLLTAQAAAAKTVVYVLEDYLGVRQLVFAEPDRDMSWLAAQADLHGATDVRNVLYWRTLQLLPRGRLSAFSDGLKIRTVRTRAADEEPYFIKSKTMVWSIPIAPSAAASLAVVNYTPLDPRLEVEEWGDARMASCLCNAPDVTGYSAFWSQNLRAIHAHRSGGDDDLAALYRHFDHTFDGFGLWVYFALGPGERIEHIFGRRGRHDCHKGLLLRTNRGRDMVLGPGLPVDGVRADDHGAKLRYQYIGSLPPPADTPTRIHYNVSPHGIRKLVFERAKTIRRPPLPPVRPATLVRNPTFARSEAYFVSTVDLDGVARIVPSYKQNKHFDRVFLCGLLVHYAAAAADGRRPPASFGEVRLDNVGAALDVAAAGADTLYLGYFHDGRVSTHLLEVSLRPRANDRTMTWFAVPLRGQAELWFSGLHSIVYHETLDPNYRTIKSKDGRAG</sequence>
<keyword evidence="2" id="KW-1185">Reference proteome</keyword>
<accession>A0A167Y950</accession>
<dbReference type="AlphaFoldDB" id="A0A167Y950"/>
<evidence type="ECO:0000313" key="2">
    <source>
        <dbReference type="Proteomes" id="UP000076874"/>
    </source>
</evidence>
<name>A0A167Y950_9HYPO</name>
<dbReference type="STRING" id="1081102.A0A167Y950"/>
<evidence type="ECO:0000313" key="1">
    <source>
        <dbReference type="EMBL" id="OAA66003.1"/>
    </source>
</evidence>
<dbReference type="OrthoDB" id="5123901at2759"/>
<proteinExistence type="predicted"/>
<dbReference type="Proteomes" id="UP000076874">
    <property type="component" value="Unassembled WGS sequence"/>
</dbReference>
<protein>
    <submittedName>
        <fullName evidence="1">Uncharacterized protein</fullName>
    </submittedName>
</protein>